<sequence>DIAKSIAKPVDPSDSSDKVKETTEISDSTQTSPTSSETVPEAQPTSSDLVVQPGPNMSLAPADLHGMWYPTVRRTLVCLSKLSRCLETDSFRGLAQECVSMCVQSLVKASDAISLRRTELDGQLFLIKHLLILREQMAPFSIEFLVKETSLDFSPYKNVARHIWEHRGSGLFSLSRENALLRFLLETPNAIDIEVDSRRQLDSQLKYTCELLIEQQVAQLTGEMSNFLKRAYSVLAAPGVRLTDQSFAYASFVKDIVSNAHRLLCIALGRSSNSNRSDVGKHSVPSNLRKALHIYLANPDTESILLRRIQSGVLLQWRSMYQLLTDHYSDEDRMIIGCPTESQTDSFRGLAKECVSMCVQSLVKASDAISLRRTELDGQLFLIKHLLILREQMAPFSIEFLVKETSLDFSPYKNVARHIWEHRGSGLFSLSRENALLRFLLETPNAIDIEVDSRRQLDSQLKYTCELLIEQQVAQLTGEMSNFLKRAYSVLAAPGVRLTDQSFAYASFVKDIVSNAHRLLCIALGRSSNSNRSDVGKHSVPSNLRKALHIYLANPDTESILLRRIQSGVLLQWRSMYQLLTDHYSDEDRMIIGCPTESQIRLLFQDIWIH</sequence>
<evidence type="ECO:0000256" key="1">
    <source>
        <dbReference type="SAM" id="MobiDB-lite"/>
    </source>
</evidence>
<proteinExistence type="predicted"/>
<dbReference type="PANTHER" id="PTHR13302:SF8">
    <property type="entry name" value="CONSERVED OLIGOMERIC GOLGI COMPLEX SUBUNIT 3"/>
    <property type="match status" value="1"/>
</dbReference>
<feature type="domain" description="Conserved oligomeric Golgi complex subunit 3 C-terminal" evidence="2">
    <location>
        <begin position="344"/>
        <end position="411"/>
    </location>
</feature>
<dbReference type="Pfam" id="PF20671">
    <property type="entry name" value="COG3_C"/>
    <property type="match status" value="2"/>
</dbReference>
<dbReference type="GO" id="GO:0016020">
    <property type="term" value="C:membrane"/>
    <property type="evidence" value="ECO:0007669"/>
    <property type="project" value="InterPro"/>
</dbReference>
<protein>
    <recommendedName>
        <fullName evidence="2">Conserved oligomeric Golgi complex subunit 3 C-terminal domain-containing protein</fullName>
    </recommendedName>
</protein>
<feature type="compositionally biased region" description="Polar residues" evidence="1">
    <location>
        <begin position="25"/>
        <end position="49"/>
    </location>
</feature>
<dbReference type="GO" id="GO:0005801">
    <property type="term" value="C:cis-Golgi network"/>
    <property type="evidence" value="ECO:0007669"/>
    <property type="project" value="InterPro"/>
</dbReference>
<dbReference type="InterPro" id="IPR007265">
    <property type="entry name" value="COG_su3"/>
</dbReference>
<feature type="domain" description="Conserved oligomeric Golgi complex subunit 3 C-terminal" evidence="2">
    <location>
        <begin position="42"/>
        <end position="155"/>
    </location>
</feature>
<accession>A0AA85JDP8</accession>
<evidence type="ECO:0000313" key="4">
    <source>
        <dbReference type="WBParaSite" id="TREG1_144480.1"/>
    </source>
</evidence>
<reference evidence="4" key="2">
    <citation type="submission" date="2023-11" db="UniProtKB">
        <authorList>
            <consortium name="WormBaseParasite"/>
        </authorList>
    </citation>
    <scope>IDENTIFICATION</scope>
</reference>
<evidence type="ECO:0000259" key="2">
    <source>
        <dbReference type="Pfam" id="PF20671"/>
    </source>
</evidence>
<evidence type="ECO:0000313" key="3">
    <source>
        <dbReference type="Proteomes" id="UP000050795"/>
    </source>
</evidence>
<dbReference type="AlphaFoldDB" id="A0AA85JDP8"/>
<dbReference type="WBParaSite" id="TREG1_144480.1">
    <property type="protein sequence ID" value="TREG1_144480.1"/>
    <property type="gene ID" value="TREG1_144480"/>
</dbReference>
<dbReference type="Proteomes" id="UP000050795">
    <property type="component" value="Unassembled WGS sequence"/>
</dbReference>
<dbReference type="GO" id="GO:0007030">
    <property type="term" value="P:Golgi organization"/>
    <property type="evidence" value="ECO:0007669"/>
    <property type="project" value="TreeGrafter"/>
</dbReference>
<dbReference type="PANTHER" id="PTHR13302">
    <property type="entry name" value="CONSERVED OLIGOMERIC GOLGI COMPLEX COMPONENT 3"/>
    <property type="match status" value="1"/>
</dbReference>
<dbReference type="InterPro" id="IPR048685">
    <property type="entry name" value="COG3_C"/>
</dbReference>
<dbReference type="GO" id="GO:0006886">
    <property type="term" value="P:intracellular protein transport"/>
    <property type="evidence" value="ECO:0007669"/>
    <property type="project" value="InterPro"/>
</dbReference>
<reference evidence="3" key="1">
    <citation type="submission" date="2022-06" db="EMBL/GenBank/DDBJ databases">
        <authorList>
            <person name="Berger JAMES D."/>
            <person name="Berger JAMES D."/>
        </authorList>
    </citation>
    <scope>NUCLEOTIDE SEQUENCE [LARGE SCALE GENOMIC DNA]</scope>
</reference>
<feature type="region of interest" description="Disordered" evidence="1">
    <location>
        <begin position="1"/>
        <end position="55"/>
    </location>
</feature>
<organism evidence="3 4">
    <name type="scientific">Trichobilharzia regenti</name>
    <name type="common">Nasal bird schistosome</name>
    <dbReference type="NCBI Taxonomy" id="157069"/>
    <lineage>
        <taxon>Eukaryota</taxon>
        <taxon>Metazoa</taxon>
        <taxon>Spiralia</taxon>
        <taxon>Lophotrochozoa</taxon>
        <taxon>Platyhelminthes</taxon>
        <taxon>Trematoda</taxon>
        <taxon>Digenea</taxon>
        <taxon>Strigeidida</taxon>
        <taxon>Schistosomatoidea</taxon>
        <taxon>Schistosomatidae</taxon>
        <taxon>Trichobilharzia</taxon>
    </lineage>
</organism>
<dbReference type="GO" id="GO:0006891">
    <property type="term" value="P:intra-Golgi vesicle-mediated transport"/>
    <property type="evidence" value="ECO:0007669"/>
    <property type="project" value="TreeGrafter"/>
</dbReference>
<keyword evidence="3" id="KW-1185">Reference proteome</keyword>
<dbReference type="GO" id="GO:0017119">
    <property type="term" value="C:Golgi transport complex"/>
    <property type="evidence" value="ECO:0007669"/>
    <property type="project" value="TreeGrafter"/>
</dbReference>
<name>A0AA85JDP8_TRIRE</name>